<name>A0ABX0IU29_9FLAO</name>
<gene>
    <name evidence="3" type="ORF">FIA58_016600</name>
</gene>
<evidence type="ECO:0000259" key="2">
    <source>
        <dbReference type="PROSITE" id="PS51154"/>
    </source>
</evidence>
<protein>
    <submittedName>
        <fullName evidence="3">Macro domain-containing protein</fullName>
    </submittedName>
</protein>
<dbReference type="PANTHER" id="PTHR12521">
    <property type="entry name" value="PROTEIN C6ORF130"/>
    <property type="match status" value="1"/>
</dbReference>
<dbReference type="InterPro" id="IPR050892">
    <property type="entry name" value="ADP-ribose_metab_enzymes"/>
</dbReference>
<proteinExistence type="predicted"/>
<dbReference type="CDD" id="cd02901">
    <property type="entry name" value="Macro_Poa1p-like"/>
    <property type="match status" value="1"/>
</dbReference>
<organism evidence="3 4">
    <name type="scientific">Flavobacterium jejuense</name>
    <dbReference type="NCBI Taxonomy" id="1544455"/>
    <lineage>
        <taxon>Bacteria</taxon>
        <taxon>Pseudomonadati</taxon>
        <taxon>Bacteroidota</taxon>
        <taxon>Flavobacteriia</taxon>
        <taxon>Flavobacteriales</taxon>
        <taxon>Flavobacteriaceae</taxon>
        <taxon>Flavobacterium</taxon>
    </lineage>
</organism>
<reference evidence="4" key="1">
    <citation type="submission" date="2019-05" db="EMBL/GenBank/DDBJ databases">
        <title>Flavobacterium profundi sp. nov., isolated from a deep-sea seamount.</title>
        <authorList>
            <person name="Zhang D.-C."/>
        </authorList>
    </citation>
    <scope>NUCLEOTIDE SEQUENCE [LARGE SCALE GENOMIC DNA]</scope>
    <source>
        <strain evidence="4">EC11</strain>
    </source>
</reference>
<dbReference type="Gene3D" id="3.40.220.10">
    <property type="entry name" value="Leucine Aminopeptidase, subunit E, domain 1"/>
    <property type="match status" value="1"/>
</dbReference>
<dbReference type="InterPro" id="IPR002589">
    <property type="entry name" value="Macro_dom"/>
</dbReference>
<reference evidence="3 4" key="2">
    <citation type="submission" date="2019-05" db="EMBL/GenBank/DDBJ databases">
        <authorList>
            <person name="Lianzixin W."/>
        </authorList>
    </citation>
    <scope>NUCLEOTIDE SEQUENCE [LARGE SCALE GENOMIC DNA]</scope>
    <source>
        <strain evidence="3 4">EC11</strain>
    </source>
</reference>
<dbReference type="RefSeq" id="WP_140963818.1">
    <property type="nucleotide sequence ID" value="NZ_VEVQ02000013.1"/>
</dbReference>
<reference evidence="3 4" key="3">
    <citation type="submission" date="2020-02" db="EMBL/GenBank/DDBJ databases">
        <title>Flavobacterium profundi sp. nov., isolated from a deep-sea seamount.</title>
        <authorList>
            <person name="Zhang D.-C."/>
        </authorList>
    </citation>
    <scope>NUCLEOTIDE SEQUENCE [LARGE SCALE GENOMIC DNA]</scope>
    <source>
        <strain evidence="3 4">EC11</strain>
    </source>
</reference>
<evidence type="ECO:0000313" key="3">
    <source>
        <dbReference type="EMBL" id="NHN27302.1"/>
    </source>
</evidence>
<evidence type="ECO:0000256" key="1">
    <source>
        <dbReference type="ARBA" id="ARBA00035885"/>
    </source>
</evidence>
<dbReference type="SUPFAM" id="SSF52949">
    <property type="entry name" value="Macro domain-like"/>
    <property type="match status" value="1"/>
</dbReference>
<sequence length="156" mass="17859">MEKIEYIKGDATYPIGIGNKLIVHICNDIGAWGKGFVLAISKRWKNPELLYKEWFKAGVNFELGEVQFVKIESDLFIANMIGQHKIRKSKTEIPIRYKAVRNCLKKVADFAEGNDFSVHMPRIGCGLAGGKWNEIEPIIKEELINRNIKVTVYDFE</sequence>
<evidence type="ECO:0000313" key="4">
    <source>
        <dbReference type="Proteomes" id="UP000817854"/>
    </source>
</evidence>
<dbReference type="InterPro" id="IPR043472">
    <property type="entry name" value="Macro_dom-like"/>
</dbReference>
<dbReference type="Proteomes" id="UP000817854">
    <property type="component" value="Unassembled WGS sequence"/>
</dbReference>
<comment type="caution">
    <text evidence="3">The sequence shown here is derived from an EMBL/GenBank/DDBJ whole genome shotgun (WGS) entry which is preliminary data.</text>
</comment>
<comment type="catalytic activity">
    <reaction evidence="1">
        <text>an N-(ADP-alpha-D-ribosyl)-thymidine in DNA + H2O = a thymidine in DNA + ADP-D-ribose</text>
        <dbReference type="Rhea" id="RHEA:71655"/>
        <dbReference type="Rhea" id="RHEA-COMP:13556"/>
        <dbReference type="Rhea" id="RHEA-COMP:18051"/>
        <dbReference type="ChEBI" id="CHEBI:15377"/>
        <dbReference type="ChEBI" id="CHEBI:57967"/>
        <dbReference type="ChEBI" id="CHEBI:137386"/>
        <dbReference type="ChEBI" id="CHEBI:191199"/>
    </reaction>
    <physiologicalReaction direction="left-to-right" evidence="1">
        <dbReference type="Rhea" id="RHEA:71656"/>
    </physiologicalReaction>
</comment>
<dbReference type="PANTHER" id="PTHR12521:SF0">
    <property type="entry name" value="ADP-RIBOSE GLYCOHYDROLASE OARD1"/>
    <property type="match status" value="1"/>
</dbReference>
<accession>A0ABX0IU29</accession>
<dbReference type="PROSITE" id="PS51154">
    <property type="entry name" value="MACRO"/>
    <property type="match status" value="1"/>
</dbReference>
<feature type="domain" description="Macro" evidence="2">
    <location>
        <begin position="1"/>
        <end position="156"/>
    </location>
</feature>
<dbReference type="SMART" id="SM00506">
    <property type="entry name" value="A1pp"/>
    <property type="match status" value="1"/>
</dbReference>
<dbReference type="EMBL" id="VEVQ02000013">
    <property type="protein sequence ID" value="NHN27302.1"/>
    <property type="molecule type" value="Genomic_DNA"/>
</dbReference>
<keyword evidence="4" id="KW-1185">Reference proteome</keyword>